<proteinExistence type="predicted"/>
<dbReference type="SUPFAM" id="SSF161111">
    <property type="entry name" value="Cation efflux protein transmembrane domain-like"/>
    <property type="match status" value="2"/>
</dbReference>
<keyword evidence="3" id="KW-0862">Zinc</keyword>
<evidence type="ECO:0000256" key="7">
    <source>
        <dbReference type="SAM" id="Phobius"/>
    </source>
</evidence>
<keyword evidence="3" id="KW-0406">Ion transport</keyword>
<comment type="subcellular location">
    <subcellularLocation>
        <location evidence="1">Membrane</location>
        <topology evidence="1">Multi-pass membrane protein</topology>
    </subcellularLocation>
</comment>
<feature type="region of interest" description="Disordered" evidence="6">
    <location>
        <begin position="428"/>
        <end position="451"/>
    </location>
</feature>
<dbReference type="Gene3D" id="1.20.1510.10">
    <property type="entry name" value="Cation efflux protein transmembrane domain"/>
    <property type="match status" value="1"/>
</dbReference>
<dbReference type="InterPro" id="IPR027469">
    <property type="entry name" value="Cation_efflux_TMD_sf"/>
</dbReference>
<evidence type="ECO:0000256" key="5">
    <source>
        <dbReference type="ARBA" id="ARBA00023136"/>
    </source>
</evidence>
<feature type="transmembrane region" description="Helical" evidence="7">
    <location>
        <begin position="247"/>
        <end position="269"/>
    </location>
</feature>
<evidence type="ECO:0000256" key="2">
    <source>
        <dbReference type="ARBA" id="ARBA00022692"/>
    </source>
</evidence>
<dbReference type="EMBL" id="HBHT01005121">
    <property type="protein sequence ID" value="CAD9946697.1"/>
    <property type="molecule type" value="Transcribed_RNA"/>
</dbReference>
<feature type="transmembrane region" description="Helical" evidence="7">
    <location>
        <begin position="392"/>
        <end position="412"/>
    </location>
</feature>
<feature type="compositionally biased region" description="Basic and acidic residues" evidence="6">
    <location>
        <begin position="433"/>
        <end position="444"/>
    </location>
</feature>
<feature type="region of interest" description="Disordered" evidence="6">
    <location>
        <begin position="1"/>
        <end position="63"/>
    </location>
</feature>
<dbReference type="Pfam" id="PF01545">
    <property type="entry name" value="Cation_efflux"/>
    <property type="match status" value="1"/>
</dbReference>
<keyword evidence="2 7" id="KW-0812">Transmembrane</keyword>
<feature type="transmembrane region" description="Helical" evidence="7">
    <location>
        <begin position="100"/>
        <end position="122"/>
    </location>
</feature>
<evidence type="ECO:0000256" key="1">
    <source>
        <dbReference type="ARBA" id="ARBA00004141"/>
    </source>
</evidence>
<feature type="transmembrane region" description="Helical" evidence="7">
    <location>
        <begin position="206"/>
        <end position="227"/>
    </location>
</feature>
<dbReference type="InterPro" id="IPR058533">
    <property type="entry name" value="Cation_efflux_TM"/>
</dbReference>
<evidence type="ECO:0000256" key="3">
    <source>
        <dbReference type="ARBA" id="ARBA00022906"/>
    </source>
</evidence>
<evidence type="ECO:0000259" key="8">
    <source>
        <dbReference type="Pfam" id="PF01545"/>
    </source>
</evidence>
<accession>A0A7S2Y3Y6</accession>
<feature type="domain" description="Cation efflux protein transmembrane" evidence="8">
    <location>
        <begin position="203"/>
        <end position="409"/>
    </location>
</feature>
<keyword evidence="3" id="KW-0864">Zinc transport</keyword>
<keyword evidence="3" id="KW-0813">Transport</keyword>
<feature type="transmembrane region" description="Helical" evidence="7">
    <location>
        <begin position="361"/>
        <end position="380"/>
    </location>
</feature>
<feature type="compositionally biased region" description="Polar residues" evidence="6">
    <location>
        <begin position="1"/>
        <end position="19"/>
    </location>
</feature>
<dbReference type="PANTHER" id="PTHR11562:SF17">
    <property type="entry name" value="RE54080P-RELATED"/>
    <property type="match status" value="1"/>
</dbReference>
<dbReference type="AlphaFoldDB" id="A0A7S2Y3Y6"/>
<feature type="compositionally biased region" description="Basic and acidic residues" evidence="6">
    <location>
        <begin position="280"/>
        <end position="298"/>
    </location>
</feature>
<keyword evidence="4 7" id="KW-1133">Transmembrane helix</keyword>
<feature type="compositionally biased region" description="Low complexity" evidence="6">
    <location>
        <begin position="299"/>
        <end position="308"/>
    </location>
</feature>
<feature type="region of interest" description="Disordered" evidence="6">
    <location>
        <begin position="280"/>
        <end position="308"/>
    </location>
</feature>
<name>A0A7S2Y3Y6_9STRA</name>
<dbReference type="GO" id="GO:0005886">
    <property type="term" value="C:plasma membrane"/>
    <property type="evidence" value="ECO:0007669"/>
    <property type="project" value="TreeGrafter"/>
</dbReference>
<dbReference type="PANTHER" id="PTHR11562">
    <property type="entry name" value="CATION EFFLUX PROTEIN/ ZINC TRANSPORTER"/>
    <property type="match status" value="1"/>
</dbReference>
<evidence type="ECO:0000313" key="9">
    <source>
        <dbReference type="EMBL" id="CAD9946697.1"/>
    </source>
</evidence>
<protein>
    <recommendedName>
        <fullName evidence="8">Cation efflux protein transmembrane domain-containing protein</fullName>
    </recommendedName>
</protein>
<organism evidence="9">
    <name type="scientific">Entomoneis paludosa</name>
    <dbReference type="NCBI Taxonomy" id="265537"/>
    <lineage>
        <taxon>Eukaryota</taxon>
        <taxon>Sar</taxon>
        <taxon>Stramenopiles</taxon>
        <taxon>Ochrophyta</taxon>
        <taxon>Bacillariophyta</taxon>
        <taxon>Bacillariophyceae</taxon>
        <taxon>Bacillariophycidae</taxon>
        <taxon>Entomoneidaceae</taxon>
        <taxon>Entomoneis</taxon>
    </lineage>
</organism>
<dbReference type="InterPro" id="IPR050681">
    <property type="entry name" value="CDF/SLC30A"/>
</dbReference>
<dbReference type="GO" id="GO:0005385">
    <property type="term" value="F:zinc ion transmembrane transporter activity"/>
    <property type="evidence" value="ECO:0007669"/>
    <property type="project" value="TreeGrafter"/>
</dbReference>
<keyword evidence="5 7" id="KW-0472">Membrane</keyword>
<reference evidence="9" key="1">
    <citation type="submission" date="2021-01" db="EMBL/GenBank/DDBJ databases">
        <authorList>
            <person name="Corre E."/>
            <person name="Pelletier E."/>
            <person name="Niang G."/>
            <person name="Scheremetjew M."/>
            <person name="Finn R."/>
            <person name="Kale V."/>
            <person name="Holt S."/>
            <person name="Cochrane G."/>
            <person name="Meng A."/>
            <person name="Brown T."/>
            <person name="Cohen L."/>
        </authorList>
    </citation>
    <scope>NUCLEOTIDE SEQUENCE</scope>
    <source>
        <strain evidence="9">CCMP125</strain>
    </source>
</reference>
<evidence type="ECO:0000256" key="4">
    <source>
        <dbReference type="ARBA" id="ARBA00022989"/>
    </source>
</evidence>
<sequence>MSSNFNDGVPSTNGDAAQRSTSDIDDIPDDTKKSQRIALEVSPPSPLLSFASSRSDMEDHDEDTLVGGSGVSAPFRLNDNSQSFESQIVSQDVGRPSNTMLLATAFVSFLSFALIQMVFAFMAGSQAMKGDSAAMIVDSMTYLFNWAAERRKAQFDQEYDHVVNISPSYEEDAEEGQDPSSDAAHVERAEQIRIRTRRQVFLKLEIIPPIISVSCLMVITIIVFYNALQVLILDIKRSESEQTDPNIHLMMGFSVVNLILDAVNVSCFARAKHLMGFQTKEEHEHHVSNHENHHERDSSTIPSSSSATTSIRDTQSYMQLHQELHEAHQCECDEFTRMSDAQEDREDEQANLNMCSAYTHVFADTLRSLAVIVAALVAELSDGVTSEEADAAAAIAVSVLIFLSLIPLFQGLSDSVMELRIIQCEEEQDREEEERRSLSRERSNRLTLGPT</sequence>
<evidence type="ECO:0000256" key="6">
    <source>
        <dbReference type="SAM" id="MobiDB-lite"/>
    </source>
</evidence>
<gene>
    <name evidence="9" type="ORF">APAL1065_LOCUS3411</name>
</gene>